<evidence type="ECO:0000256" key="3">
    <source>
        <dbReference type="ARBA" id="ARBA00022729"/>
    </source>
</evidence>
<dbReference type="Proteomes" id="UP001501469">
    <property type="component" value="Unassembled WGS sequence"/>
</dbReference>
<name>A0ABP7UBI6_9BACT</name>
<keyword evidence="6" id="KW-1185">Reference proteome</keyword>
<accession>A0ABP7UBI6</accession>
<gene>
    <name evidence="5" type="ORF">GCM10022409_26400</name>
</gene>
<evidence type="ECO:0000256" key="2">
    <source>
        <dbReference type="ARBA" id="ARBA00022448"/>
    </source>
</evidence>
<comment type="caution">
    <text evidence="5">The sequence shown here is derived from an EMBL/GenBank/DDBJ whole genome shotgun (WGS) entry which is preliminary data.</text>
</comment>
<evidence type="ECO:0000259" key="4">
    <source>
        <dbReference type="Pfam" id="PF00496"/>
    </source>
</evidence>
<keyword evidence="2" id="KW-0813">Transport</keyword>
<sequence length="581" mass="63484">MTIVSSIRKLALLGTVLLGSCLDKHAPPAAIRIRWAHDPETLAPLALQNQSAMDASNLMYLSLLQVNSKPLSIEPALAEQLPEVGPRGDSLTTFRYTIRPNAAWDDGRPVTAADVACTLKLMSCPGIPNEISRNNYSRIRQIELNPANSRQFTLVCQGQSPELLLISGDFFILPEAVLDPQHRLRSYSLPALQRWPATRPPDSALAAVARQYQAADLANHPEHAPGCGPYRLARWEKDRYLSFRSKPNWWGKATTGLPLALQARAPQLDYLIIPNASAAALALRRGDLDVFPQVPAADFNRFSTNPSADVRLYASDSYDIALAGFNTKRPALADALTRQALSRLFDTAGLLRGTQQGRGQRTAGLVPPFDRTNYNDSLRPVPYHPAAARALLLQAGWQPPTAGQPGWRRASSRGEQKLQLAVRYRSSDELFATAALQFRAAATSLGIAVELRPTESALFGKALADGDFDIFMRTLHGNPFAVNFAPLLHSGTSSETNSTRFGNPACDQFIDAVATANDSPQRVRQLRQLQALLQQQAPLVPFFFLANRVAARRDCQGLYVSSLKPGFVAPTIERTAAAASR</sequence>
<dbReference type="Pfam" id="PF00496">
    <property type="entry name" value="SBP_bac_5"/>
    <property type="match status" value="1"/>
</dbReference>
<dbReference type="SUPFAM" id="SSF53850">
    <property type="entry name" value="Periplasmic binding protein-like II"/>
    <property type="match status" value="1"/>
</dbReference>
<proteinExistence type="inferred from homology"/>
<dbReference type="InterPro" id="IPR000914">
    <property type="entry name" value="SBP_5_dom"/>
</dbReference>
<organism evidence="5 6">
    <name type="scientific">Hymenobacter glaciei</name>
    <dbReference type="NCBI Taxonomy" id="877209"/>
    <lineage>
        <taxon>Bacteria</taxon>
        <taxon>Pseudomonadati</taxon>
        <taxon>Bacteroidota</taxon>
        <taxon>Cytophagia</taxon>
        <taxon>Cytophagales</taxon>
        <taxon>Hymenobacteraceae</taxon>
        <taxon>Hymenobacter</taxon>
    </lineage>
</organism>
<dbReference type="PANTHER" id="PTHR30290:SF9">
    <property type="entry name" value="OLIGOPEPTIDE-BINDING PROTEIN APPA"/>
    <property type="match status" value="1"/>
</dbReference>
<dbReference type="PIRSF" id="PIRSF002741">
    <property type="entry name" value="MppA"/>
    <property type="match status" value="1"/>
</dbReference>
<evidence type="ECO:0000313" key="6">
    <source>
        <dbReference type="Proteomes" id="UP001501469"/>
    </source>
</evidence>
<dbReference type="Gene3D" id="3.10.105.10">
    <property type="entry name" value="Dipeptide-binding Protein, Domain 3"/>
    <property type="match status" value="1"/>
</dbReference>
<reference evidence="6" key="1">
    <citation type="journal article" date="2019" name="Int. J. Syst. Evol. Microbiol.">
        <title>The Global Catalogue of Microorganisms (GCM) 10K type strain sequencing project: providing services to taxonomists for standard genome sequencing and annotation.</title>
        <authorList>
            <consortium name="The Broad Institute Genomics Platform"/>
            <consortium name="The Broad Institute Genome Sequencing Center for Infectious Disease"/>
            <person name="Wu L."/>
            <person name="Ma J."/>
        </authorList>
    </citation>
    <scope>NUCLEOTIDE SEQUENCE [LARGE SCALE GENOMIC DNA]</scope>
    <source>
        <strain evidence="6">JCM 17225</strain>
    </source>
</reference>
<dbReference type="InterPro" id="IPR039424">
    <property type="entry name" value="SBP_5"/>
</dbReference>
<comment type="similarity">
    <text evidence="1">Belongs to the bacterial solute-binding protein 5 family.</text>
</comment>
<dbReference type="PANTHER" id="PTHR30290">
    <property type="entry name" value="PERIPLASMIC BINDING COMPONENT OF ABC TRANSPORTER"/>
    <property type="match status" value="1"/>
</dbReference>
<keyword evidence="3" id="KW-0732">Signal</keyword>
<feature type="domain" description="Solute-binding protein family 5" evidence="4">
    <location>
        <begin position="73"/>
        <end position="480"/>
    </location>
</feature>
<evidence type="ECO:0000313" key="5">
    <source>
        <dbReference type="EMBL" id="GAA4039469.1"/>
    </source>
</evidence>
<dbReference type="EMBL" id="BAABDK010000021">
    <property type="protein sequence ID" value="GAA4039469.1"/>
    <property type="molecule type" value="Genomic_DNA"/>
</dbReference>
<dbReference type="RefSeq" id="WP_345055261.1">
    <property type="nucleotide sequence ID" value="NZ_BAABDK010000021.1"/>
</dbReference>
<dbReference type="InterPro" id="IPR030678">
    <property type="entry name" value="Peptide/Ni-bd"/>
</dbReference>
<dbReference type="CDD" id="cd00995">
    <property type="entry name" value="PBP2_NikA_DppA_OppA_like"/>
    <property type="match status" value="1"/>
</dbReference>
<dbReference type="Gene3D" id="3.40.190.10">
    <property type="entry name" value="Periplasmic binding protein-like II"/>
    <property type="match status" value="1"/>
</dbReference>
<evidence type="ECO:0000256" key="1">
    <source>
        <dbReference type="ARBA" id="ARBA00005695"/>
    </source>
</evidence>
<protein>
    <submittedName>
        <fullName evidence="5">Peptide-binding protein</fullName>
    </submittedName>
</protein>